<protein>
    <submittedName>
        <fullName evidence="5">4'-phosphopantetheinyl transferase HetI</fullName>
        <ecNumber evidence="5">2.7.8.-</ecNumber>
    </submittedName>
</protein>
<proteinExistence type="inferred from homology"/>
<sequence length="239" mass="27585">MNNIPCLWLPAPQNLHLSSSDVHIWKINLKQSELQIQALKETLSSDEIARSERFYFPEHRQRFIVGRGSLRLILGGYLNVEPIEIEFDYHQRGKPFLAPKFLDSRLFFNISHSQDLGLLGVSYQQLIGVDVEYMRPMSDLENLAQRFFLAQEYEIIKSLNSVEKQQVFFRYWTCKEAYLKATGDGLVKLENIGIDLTPTQPAQLLVVGNWQLQELIPADNFAAAVVVANNHNNFQFWQA</sequence>
<dbReference type="GO" id="GO:0016740">
    <property type="term" value="F:transferase activity"/>
    <property type="evidence" value="ECO:0007669"/>
    <property type="project" value="UniProtKB-KW"/>
</dbReference>
<evidence type="ECO:0000256" key="1">
    <source>
        <dbReference type="ARBA" id="ARBA00010990"/>
    </source>
</evidence>
<reference evidence="5 6" key="1">
    <citation type="submission" date="2024-04" db="EMBL/GenBank/DDBJ databases">
        <title>Okeanomitos corallinicola gen. &amp; sp. nov. (Nostocales, Cyanobacteria), a new toxic marine heterocyst-forming cyanobacterium from a coral reef.</title>
        <authorList>
            <person name="Li H."/>
            <person name="Li R."/>
            <person name="Kang J."/>
            <person name="Hii K.S."/>
            <person name="Mohamed H.F."/>
            <person name="Xu X."/>
            <person name="Luo Z."/>
        </authorList>
    </citation>
    <scope>NUCLEOTIDE SEQUENCE [LARGE SCALE GENOMIC DNA]</scope>
    <source>
        <strain evidence="5 6">TIOX110</strain>
    </source>
</reference>
<keyword evidence="6" id="KW-1185">Reference proteome</keyword>
<dbReference type="PANTHER" id="PTHR12215">
    <property type="entry name" value="PHOSPHOPANTETHEINE TRANSFERASE"/>
    <property type="match status" value="1"/>
</dbReference>
<feature type="domain" description="4'-phosphopantetheinyl transferase N-terminal" evidence="4">
    <location>
        <begin position="34"/>
        <end position="117"/>
    </location>
</feature>
<dbReference type="Pfam" id="PF22624">
    <property type="entry name" value="AASDHPPT_N"/>
    <property type="match status" value="1"/>
</dbReference>
<dbReference type="InterPro" id="IPR053581">
    <property type="entry name" value="P-Pant_Transferase_HetI-like"/>
</dbReference>
<dbReference type="SUPFAM" id="SSF56214">
    <property type="entry name" value="4'-phosphopantetheinyl transferase"/>
    <property type="match status" value="2"/>
</dbReference>
<dbReference type="RefSeq" id="WP_353929040.1">
    <property type="nucleotide sequence ID" value="NZ_CP150886.1"/>
</dbReference>
<organism evidence="5 6">
    <name type="scientific">Okeanomitos corallinicola TIOX110</name>
    <dbReference type="NCBI Taxonomy" id="3133117"/>
    <lineage>
        <taxon>Bacteria</taxon>
        <taxon>Bacillati</taxon>
        <taxon>Cyanobacteriota</taxon>
        <taxon>Cyanophyceae</taxon>
        <taxon>Nostocales</taxon>
        <taxon>Aphanizomenonaceae</taxon>
        <taxon>Okeanomitos</taxon>
    </lineage>
</organism>
<name>A0ABZ2UM68_9CYAN</name>
<dbReference type="InterPro" id="IPR050559">
    <property type="entry name" value="P-Pant_transferase_sf"/>
</dbReference>
<dbReference type="Pfam" id="PF01648">
    <property type="entry name" value="ACPS"/>
    <property type="match status" value="1"/>
</dbReference>
<dbReference type="InterPro" id="IPR008278">
    <property type="entry name" value="4-PPantetheinyl_Trfase_dom"/>
</dbReference>
<dbReference type="EC" id="2.7.8.-" evidence="5"/>
<keyword evidence="2 5" id="KW-0808">Transferase</keyword>
<dbReference type="Gene3D" id="3.90.470.20">
    <property type="entry name" value="4'-phosphopantetheinyl transferase domain"/>
    <property type="match status" value="2"/>
</dbReference>
<dbReference type="PANTHER" id="PTHR12215:SF10">
    <property type="entry name" value="L-AMINOADIPATE-SEMIALDEHYDE DEHYDROGENASE-PHOSPHOPANTETHEINYL TRANSFERASE"/>
    <property type="match status" value="1"/>
</dbReference>
<evidence type="ECO:0000259" key="4">
    <source>
        <dbReference type="Pfam" id="PF22624"/>
    </source>
</evidence>
<feature type="domain" description="4'-phosphopantetheinyl transferase" evidence="3">
    <location>
        <begin position="127"/>
        <end position="209"/>
    </location>
</feature>
<dbReference type="NCBIfam" id="NF042922">
    <property type="entry name" value="4PPT_HetI"/>
    <property type="match status" value="1"/>
</dbReference>
<accession>A0ABZ2UM68</accession>
<evidence type="ECO:0000313" key="6">
    <source>
        <dbReference type="Proteomes" id="UP001483337"/>
    </source>
</evidence>
<evidence type="ECO:0000256" key="2">
    <source>
        <dbReference type="ARBA" id="ARBA00022679"/>
    </source>
</evidence>
<evidence type="ECO:0000259" key="3">
    <source>
        <dbReference type="Pfam" id="PF01648"/>
    </source>
</evidence>
<dbReference type="InterPro" id="IPR037143">
    <property type="entry name" value="4-PPantetheinyl_Trfase_dom_sf"/>
</dbReference>
<evidence type="ECO:0000313" key="5">
    <source>
        <dbReference type="EMBL" id="WZB86124.1"/>
    </source>
</evidence>
<dbReference type="InterPro" id="IPR055066">
    <property type="entry name" value="AASDHPPT_N"/>
</dbReference>
<gene>
    <name evidence="5" type="primary">hetI</name>
    <name evidence="5" type="ORF">WJM97_11945</name>
</gene>
<dbReference type="Proteomes" id="UP001483337">
    <property type="component" value="Chromosome"/>
</dbReference>
<comment type="similarity">
    <text evidence="1">Belongs to the P-Pant transferase superfamily. Gsp/Sfp/HetI/AcpT family.</text>
</comment>
<dbReference type="EMBL" id="CP150886">
    <property type="protein sequence ID" value="WZB86124.1"/>
    <property type="molecule type" value="Genomic_DNA"/>
</dbReference>